<dbReference type="InterPro" id="IPR003203">
    <property type="entry name" value="CobU/CobP"/>
</dbReference>
<evidence type="ECO:0000256" key="10">
    <source>
        <dbReference type="ARBA" id="ARBA00022573"/>
    </source>
</evidence>
<dbReference type="PIRSF" id="PIRSF006135">
    <property type="entry name" value="CobU"/>
    <property type="match status" value="1"/>
</dbReference>
<evidence type="ECO:0000256" key="5">
    <source>
        <dbReference type="ARBA" id="ARBA00004692"/>
    </source>
</evidence>
<evidence type="ECO:0000256" key="15">
    <source>
        <dbReference type="ARBA" id="ARBA00023134"/>
    </source>
</evidence>
<keyword evidence="12 19" id="KW-0547">Nucleotide-binding</keyword>
<feature type="binding site" evidence="19">
    <location>
        <position position="67"/>
    </location>
    <ligand>
        <name>GTP</name>
        <dbReference type="ChEBI" id="CHEBI:37565"/>
    </ligand>
</feature>
<evidence type="ECO:0000256" key="18">
    <source>
        <dbReference type="PIRSR" id="PIRSR006135-1"/>
    </source>
</evidence>
<comment type="similarity">
    <text evidence="7">Belongs to the CobU/CobP family.</text>
</comment>
<gene>
    <name evidence="20" type="ORF">M3202_06165</name>
</gene>
<dbReference type="Pfam" id="PF02283">
    <property type="entry name" value="CobU"/>
    <property type="match status" value="1"/>
</dbReference>
<comment type="catalytic activity">
    <reaction evidence="3">
        <text>adenosylcob(III)inamide + GTP = adenosylcob(III)inamide phosphate + GDP + H(+)</text>
        <dbReference type="Rhea" id="RHEA:15765"/>
        <dbReference type="ChEBI" id="CHEBI:2480"/>
        <dbReference type="ChEBI" id="CHEBI:15378"/>
        <dbReference type="ChEBI" id="CHEBI:37565"/>
        <dbReference type="ChEBI" id="CHEBI:58189"/>
        <dbReference type="ChEBI" id="CHEBI:58502"/>
        <dbReference type="EC" id="2.7.1.156"/>
    </reaction>
</comment>
<protein>
    <recommendedName>
        <fullName evidence="16">Adenosylcobinamide kinase</fullName>
        <ecNumber evidence="8">2.7.1.156</ecNumber>
        <ecNumber evidence="9">2.7.7.62</ecNumber>
    </recommendedName>
    <alternativeName>
        <fullName evidence="17">Adenosylcobinamide-phosphate guanylyltransferase</fullName>
    </alternativeName>
</protein>
<keyword evidence="11" id="KW-0808">Transferase</keyword>
<organism evidence="20 21">
    <name type="scientific">Halalkalibacter oceani</name>
    <dbReference type="NCBI Taxonomy" id="1653776"/>
    <lineage>
        <taxon>Bacteria</taxon>
        <taxon>Bacillati</taxon>
        <taxon>Bacillota</taxon>
        <taxon>Bacilli</taxon>
        <taxon>Bacillales</taxon>
        <taxon>Bacillaceae</taxon>
        <taxon>Halalkalibacter</taxon>
    </lineage>
</organism>
<evidence type="ECO:0000256" key="16">
    <source>
        <dbReference type="ARBA" id="ARBA00029570"/>
    </source>
</evidence>
<evidence type="ECO:0000256" key="6">
    <source>
        <dbReference type="ARBA" id="ARBA00005159"/>
    </source>
</evidence>
<dbReference type="Gene3D" id="3.40.50.300">
    <property type="entry name" value="P-loop containing nucleotide triphosphate hydrolases"/>
    <property type="match status" value="1"/>
</dbReference>
<dbReference type="SUPFAM" id="SSF52540">
    <property type="entry name" value="P-loop containing nucleoside triphosphate hydrolases"/>
    <property type="match status" value="1"/>
</dbReference>
<dbReference type="PANTHER" id="PTHR34848:SF1">
    <property type="entry name" value="BIFUNCTIONAL ADENOSYLCOBALAMIN BIOSYNTHESIS PROTEIN COBU"/>
    <property type="match status" value="1"/>
</dbReference>
<comment type="catalytic activity">
    <reaction evidence="1">
        <text>adenosylcob(III)inamide + ATP = adenosylcob(III)inamide phosphate + ADP + H(+)</text>
        <dbReference type="Rhea" id="RHEA:15769"/>
        <dbReference type="ChEBI" id="CHEBI:2480"/>
        <dbReference type="ChEBI" id="CHEBI:15378"/>
        <dbReference type="ChEBI" id="CHEBI:30616"/>
        <dbReference type="ChEBI" id="CHEBI:58502"/>
        <dbReference type="ChEBI" id="CHEBI:456216"/>
        <dbReference type="EC" id="2.7.1.156"/>
    </reaction>
</comment>
<dbReference type="CDD" id="cd00544">
    <property type="entry name" value="CobU"/>
    <property type="match status" value="1"/>
</dbReference>
<keyword evidence="14" id="KW-0067">ATP-binding</keyword>
<evidence type="ECO:0000256" key="12">
    <source>
        <dbReference type="ARBA" id="ARBA00022741"/>
    </source>
</evidence>
<keyword evidence="13 20" id="KW-0418">Kinase</keyword>
<dbReference type="InterPro" id="IPR027417">
    <property type="entry name" value="P-loop_NTPase"/>
</dbReference>
<reference evidence="20" key="1">
    <citation type="submission" date="2022-05" db="EMBL/GenBank/DDBJ databases">
        <title>Comparative Genomics of Spacecraft Associated Microbes.</title>
        <authorList>
            <person name="Tran M.T."/>
            <person name="Wright A."/>
            <person name="Seuylemezian A."/>
            <person name="Eisen J."/>
            <person name="Coil D."/>
        </authorList>
    </citation>
    <scope>NUCLEOTIDE SEQUENCE</scope>
    <source>
        <strain evidence="20">214.1.1</strain>
    </source>
</reference>
<keyword evidence="10" id="KW-0169">Cobalamin biosynthesis</keyword>
<dbReference type="EC" id="2.7.7.62" evidence="9"/>
<evidence type="ECO:0000256" key="8">
    <source>
        <dbReference type="ARBA" id="ARBA00012016"/>
    </source>
</evidence>
<evidence type="ECO:0000256" key="17">
    <source>
        <dbReference type="ARBA" id="ARBA00030571"/>
    </source>
</evidence>
<comment type="caution">
    <text evidence="20">The sequence shown here is derived from an EMBL/GenBank/DDBJ whole genome shotgun (WGS) entry which is preliminary data.</text>
</comment>
<comment type="catalytic activity">
    <reaction evidence="2">
        <text>adenosylcob(III)inamide phosphate + GTP + H(+) = adenosylcob(III)inamide-GDP + diphosphate</text>
        <dbReference type="Rhea" id="RHEA:22712"/>
        <dbReference type="ChEBI" id="CHEBI:15378"/>
        <dbReference type="ChEBI" id="CHEBI:33019"/>
        <dbReference type="ChEBI" id="CHEBI:37565"/>
        <dbReference type="ChEBI" id="CHEBI:58502"/>
        <dbReference type="ChEBI" id="CHEBI:60487"/>
        <dbReference type="EC" id="2.7.7.62"/>
    </reaction>
</comment>
<feature type="active site" description="GMP-histidine intermediate" evidence="18">
    <location>
        <position position="52"/>
    </location>
</feature>
<dbReference type="GO" id="GO:0005525">
    <property type="term" value="F:GTP binding"/>
    <property type="evidence" value="ECO:0007669"/>
    <property type="project" value="UniProtKB-KW"/>
</dbReference>
<keyword evidence="20" id="KW-0548">Nucleotidyltransferase</keyword>
<dbReference type="PANTHER" id="PTHR34848">
    <property type="match status" value="1"/>
</dbReference>
<comment type="pathway">
    <text evidence="5">Cofactor biosynthesis; adenosylcobalamin biosynthesis; adenosylcobalamin from cob(II)yrinate a,c-diamide: step 6/7.</text>
</comment>
<feature type="binding site" evidence="19">
    <location>
        <begin position="36"/>
        <end position="38"/>
    </location>
    <ligand>
        <name>GTP</name>
        <dbReference type="ChEBI" id="CHEBI:37565"/>
    </ligand>
</feature>
<proteinExistence type="inferred from homology"/>
<evidence type="ECO:0000256" key="7">
    <source>
        <dbReference type="ARBA" id="ARBA00007490"/>
    </source>
</evidence>
<comment type="function">
    <text evidence="4">Catalyzes ATP-dependent phosphorylation of adenosylcobinamide and addition of GMP to adenosylcobinamide phosphate.</text>
</comment>
<evidence type="ECO:0000256" key="19">
    <source>
        <dbReference type="PIRSR" id="PIRSR006135-2"/>
    </source>
</evidence>
<keyword evidence="21" id="KW-1185">Reference proteome</keyword>
<keyword evidence="15 19" id="KW-0342">GTP-binding</keyword>
<sequence>MICFMTGGVRSGKSRYAEQRAIELAQKKDCRLHYLATSAVYDGEMEQRVNFHQQQRQASGQNWHVWEQERNVDTLLAQIDKQDVVLLDCVTTLVSNELFYGWERGEERWRDADYQRKVVAKLTALFTQLAADYQAVIVSNEVTSDLPVADEGTFVYQRILGQLHCELVALADEAIELECGVPCWKKGGRVC</sequence>
<dbReference type="AlphaFoldDB" id="A0A9X2IPK9"/>
<dbReference type="GO" id="GO:0009236">
    <property type="term" value="P:cobalamin biosynthetic process"/>
    <property type="evidence" value="ECO:0007669"/>
    <property type="project" value="UniProtKB-KW"/>
</dbReference>
<comment type="pathway">
    <text evidence="6">Cofactor biosynthesis; adenosylcobalamin biosynthesis; adenosylcobalamin from cob(II)yrinate a,c-diamide: step 5/7.</text>
</comment>
<evidence type="ECO:0000256" key="13">
    <source>
        <dbReference type="ARBA" id="ARBA00022777"/>
    </source>
</evidence>
<evidence type="ECO:0000256" key="9">
    <source>
        <dbReference type="ARBA" id="ARBA00012523"/>
    </source>
</evidence>
<evidence type="ECO:0000313" key="21">
    <source>
        <dbReference type="Proteomes" id="UP001139179"/>
    </source>
</evidence>
<dbReference type="GO" id="GO:0043752">
    <property type="term" value="F:adenosylcobinamide kinase activity"/>
    <property type="evidence" value="ECO:0007669"/>
    <property type="project" value="UniProtKB-EC"/>
</dbReference>
<dbReference type="EMBL" id="JAMBOL010000003">
    <property type="protein sequence ID" value="MCM3713663.1"/>
    <property type="molecule type" value="Genomic_DNA"/>
</dbReference>
<dbReference type="GO" id="GO:0005524">
    <property type="term" value="F:ATP binding"/>
    <property type="evidence" value="ECO:0007669"/>
    <property type="project" value="UniProtKB-KW"/>
</dbReference>
<evidence type="ECO:0000256" key="11">
    <source>
        <dbReference type="ARBA" id="ARBA00022679"/>
    </source>
</evidence>
<feature type="binding site" evidence="19">
    <location>
        <begin position="7"/>
        <end position="14"/>
    </location>
    <ligand>
        <name>GTP</name>
        <dbReference type="ChEBI" id="CHEBI:37565"/>
    </ligand>
</feature>
<accession>A0A9X2IPK9</accession>
<dbReference type="Proteomes" id="UP001139179">
    <property type="component" value="Unassembled WGS sequence"/>
</dbReference>
<dbReference type="EC" id="2.7.1.156" evidence="8"/>
<feature type="binding site" evidence="19">
    <location>
        <position position="88"/>
    </location>
    <ligand>
        <name>GTP</name>
        <dbReference type="ChEBI" id="CHEBI:37565"/>
    </ligand>
</feature>
<evidence type="ECO:0000256" key="14">
    <source>
        <dbReference type="ARBA" id="ARBA00022840"/>
    </source>
</evidence>
<dbReference type="RefSeq" id="WP_251222467.1">
    <property type="nucleotide sequence ID" value="NZ_JAMBOL010000003.1"/>
</dbReference>
<evidence type="ECO:0000256" key="4">
    <source>
        <dbReference type="ARBA" id="ARBA00003889"/>
    </source>
</evidence>
<evidence type="ECO:0000256" key="2">
    <source>
        <dbReference type="ARBA" id="ARBA00000711"/>
    </source>
</evidence>
<evidence type="ECO:0000256" key="1">
    <source>
        <dbReference type="ARBA" id="ARBA00000312"/>
    </source>
</evidence>
<evidence type="ECO:0000256" key="3">
    <source>
        <dbReference type="ARBA" id="ARBA00001522"/>
    </source>
</evidence>
<dbReference type="GO" id="GO:0008820">
    <property type="term" value="F:cobinamide phosphate guanylyltransferase activity"/>
    <property type="evidence" value="ECO:0007669"/>
    <property type="project" value="UniProtKB-EC"/>
</dbReference>
<name>A0A9X2IPK9_9BACI</name>
<evidence type="ECO:0000313" key="20">
    <source>
        <dbReference type="EMBL" id="MCM3713663.1"/>
    </source>
</evidence>